<dbReference type="AlphaFoldDB" id="A0A6B0TWS0"/>
<organism evidence="1">
    <name type="scientific">Ixodes ricinus</name>
    <name type="common">Common tick</name>
    <name type="synonym">Acarus ricinus</name>
    <dbReference type="NCBI Taxonomy" id="34613"/>
    <lineage>
        <taxon>Eukaryota</taxon>
        <taxon>Metazoa</taxon>
        <taxon>Ecdysozoa</taxon>
        <taxon>Arthropoda</taxon>
        <taxon>Chelicerata</taxon>
        <taxon>Arachnida</taxon>
        <taxon>Acari</taxon>
        <taxon>Parasitiformes</taxon>
        <taxon>Ixodida</taxon>
        <taxon>Ixodoidea</taxon>
        <taxon>Ixodidae</taxon>
        <taxon>Ixodinae</taxon>
        <taxon>Ixodes</taxon>
    </lineage>
</organism>
<dbReference type="EMBL" id="GIFC01000248">
    <property type="protein sequence ID" value="MXU82331.1"/>
    <property type="molecule type" value="Transcribed_RNA"/>
</dbReference>
<reference evidence="1" key="1">
    <citation type="submission" date="2019-12" db="EMBL/GenBank/DDBJ databases">
        <title>An insight into the sialome of adult female Ixodes ricinus ticks feeding for 6 days.</title>
        <authorList>
            <person name="Perner J."/>
            <person name="Ribeiro J.M.C."/>
        </authorList>
    </citation>
    <scope>NUCLEOTIDE SEQUENCE</scope>
    <source>
        <strain evidence="1">Semi-engorged</strain>
        <tissue evidence="1">Salivary glands</tissue>
    </source>
</reference>
<proteinExistence type="predicted"/>
<evidence type="ECO:0000313" key="1">
    <source>
        <dbReference type="EMBL" id="MXU82331.1"/>
    </source>
</evidence>
<accession>A0A6B0TWS0</accession>
<name>A0A6B0TWS0_IXORI</name>
<sequence>MAWDTGTMEATVATVATAAMAAMAATEDTEDTRATEDTPDILVTATDIMVERQKKTTRLLPNKTCHQT</sequence>
<protein>
    <submittedName>
        <fullName evidence="1">Putative secreted protein</fullName>
    </submittedName>
</protein>